<reference evidence="3" key="1">
    <citation type="journal article" date="2021" name="Microorganisms">
        <title>Phylogenomic Reconstruction and Metabolic Potential of the Genus Aminobacter.</title>
        <authorList>
            <person name="Artuso I."/>
            <person name="Turrini P."/>
            <person name="Pirolo M."/>
            <person name="Lugli G.A."/>
            <person name="Ventura M."/>
            <person name="Visca P."/>
        </authorList>
    </citation>
    <scope>NUCLEOTIDE SEQUENCE</scope>
    <source>
        <strain evidence="3">LMG 26462</strain>
    </source>
</reference>
<organism evidence="3 4">
    <name type="scientific">Aminobacter anthyllidis</name>
    <dbReference type="NCBI Taxonomy" id="1035067"/>
    <lineage>
        <taxon>Bacteria</taxon>
        <taxon>Pseudomonadati</taxon>
        <taxon>Pseudomonadota</taxon>
        <taxon>Alphaproteobacteria</taxon>
        <taxon>Hyphomicrobiales</taxon>
        <taxon>Phyllobacteriaceae</taxon>
        <taxon>Aminobacter</taxon>
    </lineage>
</organism>
<dbReference type="AlphaFoldDB" id="A0A9X1D6V2"/>
<comment type="caution">
    <text evidence="3">The sequence shown here is derived from an EMBL/GenBank/DDBJ whole genome shotgun (WGS) entry which is preliminary data.</text>
</comment>
<feature type="domain" description="Transposase IS116/IS110/IS902 C-terminal" evidence="2">
    <location>
        <begin position="213"/>
        <end position="293"/>
    </location>
</feature>
<dbReference type="InterPro" id="IPR047650">
    <property type="entry name" value="Transpos_IS110"/>
</dbReference>
<accession>A0A9X1D6V2</accession>
<sequence>MKQYVGLDVSQRETSVCVVDDAGRSVFQGKVKSDPGALTELLRKRAPHAERIGFETGAMSSWLWHELKRVGLPVVCIDARHAKAALSVRMNKSDENDARGLAELVRVGWYREVKVKSAESQATRSMLVARSRLVEIRRDLENQTRSMLKEYGLQFSRSIGSQFRRKVWELVADGHPLRSLVQALLSVHEQVCCEQEKLDRQVRHLAREDETTRRLMTVPGIGVVTALTFRHTIDDPARFRSAANVGAYLGLTPRRKQSGETDINGRVSRWGDRLLRTYLYEAASVLLHRTKKWSTLKAWGMRLSRRIALKKAKVAVARKIAVLLHCLWVDGTSFEWGSEKMA</sequence>
<dbReference type="PANTHER" id="PTHR33055">
    <property type="entry name" value="TRANSPOSASE FOR INSERTION SEQUENCE ELEMENT IS1111A"/>
    <property type="match status" value="1"/>
</dbReference>
<name>A0A9X1D6V2_9HYPH</name>
<dbReference type="NCBIfam" id="NF033542">
    <property type="entry name" value="transpos_IS110"/>
    <property type="match status" value="1"/>
</dbReference>
<feature type="domain" description="Transposase IS110-like N-terminal" evidence="1">
    <location>
        <begin position="5"/>
        <end position="151"/>
    </location>
</feature>
<dbReference type="RefSeq" id="WP_214392483.1">
    <property type="nucleotide sequence ID" value="NZ_JAFLWW010000007.1"/>
</dbReference>
<dbReference type="GO" id="GO:0003677">
    <property type="term" value="F:DNA binding"/>
    <property type="evidence" value="ECO:0007669"/>
    <property type="project" value="InterPro"/>
</dbReference>
<dbReference type="EMBL" id="JAFLWW010000007">
    <property type="protein sequence ID" value="MBT1158612.1"/>
    <property type="molecule type" value="Genomic_DNA"/>
</dbReference>
<dbReference type="PANTHER" id="PTHR33055:SF3">
    <property type="entry name" value="PUTATIVE TRANSPOSASE FOR IS117-RELATED"/>
    <property type="match status" value="1"/>
</dbReference>
<dbReference type="Proteomes" id="UP001138921">
    <property type="component" value="Unassembled WGS sequence"/>
</dbReference>
<evidence type="ECO:0000259" key="2">
    <source>
        <dbReference type="Pfam" id="PF02371"/>
    </source>
</evidence>
<gene>
    <name evidence="3" type="ORF">J1C56_23815</name>
</gene>
<reference evidence="3" key="2">
    <citation type="submission" date="2021-03" db="EMBL/GenBank/DDBJ databases">
        <authorList>
            <person name="Artuso I."/>
            <person name="Turrini P."/>
            <person name="Pirolo M."/>
            <person name="Lugli G.A."/>
            <person name="Ventura M."/>
            <person name="Visca P."/>
        </authorList>
    </citation>
    <scope>NUCLEOTIDE SEQUENCE</scope>
    <source>
        <strain evidence="3">LMG 26462</strain>
    </source>
</reference>
<dbReference type="Pfam" id="PF01548">
    <property type="entry name" value="DEDD_Tnp_IS110"/>
    <property type="match status" value="1"/>
</dbReference>
<evidence type="ECO:0000313" key="3">
    <source>
        <dbReference type="EMBL" id="MBT1158612.1"/>
    </source>
</evidence>
<dbReference type="GO" id="GO:0004803">
    <property type="term" value="F:transposase activity"/>
    <property type="evidence" value="ECO:0007669"/>
    <property type="project" value="InterPro"/>
</dbReference>
<proteinExistence type="predicted"/>
<evidence type="ECO:0000313" key="4">
    <source>
        <dbReference type="Proteomes" id="UP001138921"/>
    </source>
</evidence>
<protein>
    <submittedName>
        <fullName evidence="3">IS110 family transposase</fullName>
    </submittedName>
</protein>
<keyword evidence="4" id="KW-1185">Reference proteome</keyword>
<dbReference type="GO" id="GO:0006313">
    <property type="term" value="P:DNA transposition"/>
    <property type="evidence" value="ECO:0007669"/>
    <property type="project" value="InterPro"/>
</dbReference>
<dbReference type="InterPro" id="IPR003346">
    <property type="entry name" value="Transposase_20"/>
</dbReference>
<dbReference type="InterPro" id="IPR002525">
    <property type="entry name" value="Transp_IS110-like_N"/>
</dbReference>
<dbReference type="Pfam" id="PF02371">
    <property type="entry name" value="Transposase_20"/>
    <property type="match status" value="1"/>
</dbReference>
<evidence type="ECO:0000259" key="1">
    <source>
        <dbReference type="Pfam" id="PF01548"/>
    </source>
</evidence>